<evidence type="ECO:0000256" key="1">
    <source>
        <dbReference type="SAM" id="MobiDB-lite"/>
    </source>
</evidence>
<dbReference type="InterPro" id="IPR036188">
    <property type="entry name" value="FAD/NAD-bd_sf"/>
</dbReference>
<dbReference type="PANTHER" id="PTHR32098:SF5">
    <property type="entry name" value="LYCOPENE BETA_EPSILON CYCLASE PROTEIN"/>
    <property type="match status" value="1"/>
</dbReference>
<feature type="compositionally biased region" description="Low complexity" evidence="1">
    <location>
        <begin position="581"/>
        <end position="653"/>
    </location>
</feature>
<feature type="compositionally biased region" description="Polar residues" evidence="1">
    <location>
        <begin position="656"/>
        <end position="667"/>
    </location>
</feature>
<feature type="compositionally biased region" description="Polar residues" evidence="1">
    <location>
        <begin position="2398"/>
        <end position="2408"/>
    </location>
</feature>
<feature type="compositionally biased region" description="Acidic residues" evidence="1">
    <location>
        <begin position="2446"/>
        <end position="2463"/>
    </location>
</feature>
<feature type="compositionally biased region" description="Acidic residues" evidence="1">
    <location>
        <begin position="1408"/>
        <end position="1424"/>
    </location>
</feature>
<feature type="compositionally biased region" description="Polar residues" evidence="1">
    <location>
        <begin position="539"/>
        <end position="556"/>
    </location>
</feature>
<feature type="compositionally biased region" description="Basic and acidic residues" evidence="1">
    <location>
        <begin position="1017"/>
        <end position="1047"/>
    </location>
</feature>
<feature type="compositionally biased region" description="Pro residues" evidence="1">
    <location>
        <begin position="456"/>
        <end position="470"/>
    </location>
</feature>
<feature type="compositionally biased region" description="Basic and acidic residues" evidence="1">
    <location>
        <begin position="235"/>
        <end position="254"/>
    </location>
</feature>
<feature type="compositionally biased region" description="Acidic residues" evidence="1">
    <location>
        <begin position="1634"/>
        <end position="1665"/>
    </location>
</feature>
<feature type="region of interest" description="Disordered" evidence="1">
    <location>
        <begin position="432"/>
        <end position="487"/>
    </location>
</feature>
<feature type="compositionally biased region" description="Low complexity" evidence="1">
    <location>
        <begin position="818"/>
        <end position="829"/>
    </location>
</feature>
<feature type="region of interest" description="Disordered" evidence="1">
    <location>
        <begin position="1220"/>
        <end position="1376"/>
    </location>
</feature>
<feature type="compositionally biased region" description="Low complexity" evidence="1">
    <location>
        <begin position="1486"/>
        <end position="1497"/>
    </location>
</feature>
<accession>A0A9N8ELD5</accession>
<feature type="compositionally biased region" description="Pro residues" evidence="1">
    <location>
        <begin position="1248"/>
        <end position="1257"/>
    </location>
</feature>
<feature type="region of interest" description="Disordered" evidence="1">
    <location>
        <begin position="2434"/>
        <end position="2463"/>
    </location>
</feature>
<feature type="compositionally biased region" description="Basic and acidic residues" evidence="1">
    <location>
        <begin position="317"/>
        <end position="346"/>
    </location>
</feature>
<feature type="compositionally biased region" description="Polar residues" evidence="1">
    <location>
        <begin position="681"/>
        <end position="695"/>
    </location>
</feature>
<feature type="region of interest" description="Disordered" evidence="1">
    <location>
        <begin position="1402"/>
        <end position="1607"/>
    </location>
</feature>
<name>A0A9N8ELD5_9STRA</name>
<feature type="compositionally biased region" description="Polar residues" evidence="1">
    <location>
        <begin position="57"/>
        <end position="70"/>
    </location>
</feature>
<reference evidence="2" key="1">
    <citation type="submission" date="2020-06" db="EMBL/GenBank/DDBJ databases">
        <authorList>
            <consortium name="Plant Systems Biology data submission"/>
        </authorList>
    </citation>
    <scope>NUCLEOTIDE SEQUENCE</scope>
    <source>
        <strain evidence="2">D6</strain>
    </source>
</reference>
<evidence type="ECO:0000313" key="3">
    <source>
        <dbReference type="Proteomes" id="UP001153069"/>
    </source>
</evidence>
<feature type="compositionally biased region" description="Low complexity" evidence="1">
    <location>
        <begin position="892"/>
        <end position="902"/>
    </location>
</feature>
<keyword evidence="3" id="KW-1185">Reference proteome</keyword>
<feature type="compositionally biased region" description="Low complexity" evidence="1">
    <location>
        <begin position="71"/>
        <end position="81"/>
    </location>
</feature>
<dbReference type="OrthoDB" id="4211at2759"/>
<feature type="compositionally biased region" description="Basic and acidic residues" evidence="1">
    <location>
        <begin position="930"/>
        <end position="940"/>
    </location>
</feature>
<feature type="compositionally biased region" description="Basic and acidic residues" evidence="1">
    <location>
        <begin position="204"/>
        <end position="223"/>
    </location>
</feature>
<evidence type="ECO:0000313" key="2">
    <source>
        <dbReference type="EMBL" id="CAB9522465.1"/>
    </source>
</evidence>
<feature type="compositionally biased region" description="Basic and acidic residues" evidence="1">
    <location>
        <begin position="261"/>
        <end position="271"/>
    </location>
</feature>
<dbReference type="PANTHER" id="PTHR32098">
    <property type="entry name" value="LYCOPENE BETA/EPSILON CYCLASE PROTEIN"/>
    <property type="match status" value="1"/>
</dbReference>
<feature type="compositionally biased region" description="Polar residues" evidence="1">
    <location>
        <begin position="913"/>
        <end position="927"/>
    </location>
</feature>
<feature type="region of interest" description="Disordered" evidence="1">
    <location>
        <begin position="100"/>
        <end position="128"/>
    </location>
</feature>
<feature type="compositionally biased region" description="Basic and acidic residues" evidence="1">
    <location>
        <begin position="393"/>
        <end position="411"/>
    </location>
</feature>
<dbReference type="EMBL" id="CAICTM010001304">
    <property type="protein sequence ID" value="CAB9522465.1"/>
    <property type="molecule type" value="Genomic_DNA"/>
</dbReference>
<dbReference type="SUPFAM" id="SSF81995">
    <property type="entry name" value="beta-sandwich domain of Sec23/24"/>
    <property type="match status" value="1"/>
</dbReference>
<organism evidence="2 3">
    <name type="scientific">Seminavis robusta</name>
    <dbReference type="NCBI Taxonomy" id="568900"/>
    <lineage>
        <taxon>Eukaryota</taxon>
        <taxon>Sar</taxon>
        <taxon>Stramenopiles</taxon>
        <taxon>Ochrophyta</taxon>
        <taxon>Bacillariophyta</taxon>
        <taxon>Bacillariophyceae</taxon>
        <taxon>Bacillariophycidae</taxon>
        <taxon>Naviculales</taxon>
        <taxon>Naviculaceae</taxon>
        <taxon>Seminavis</taxon>
    </lineage>
</organism>
<dbReference type="Proteomes" id="UP001153069">
    <property type="component" value="Unassembled WGS sequence"/>
</dbReference>
<feature type="compositionally biased region" description="Polar residues" evidence="1">
    <location>
        <begin position="754"/>
        <end position="777"/>
    </location>
</feature>
<dbReference type="Gene3D" id="3.50.50.60">
    <property type="entry name" value="FAD/NAD(P)-binding domain"/>
    <property type="match status" value="1"/>
</dbReference>
<dbReference type="SUPFAM" id="SSF51905">
    <property type="entry name" value="FAD/NAD(P)-binding domain"/>
    <property type="match status" value="1"/>
</dbReference>
<sequence length="2463" mass="269970">MRLRQTVIFVLLLLHGTNGFFLWFGKQRSTVMRRIVQLRDSPDDGDKTMDAFHRALQSTTRQPQQPAAVQTTTTSSSSSSESESDNKDGTMQAYLSAINQRPDEGSNHNGEAANVRVVDDSRNKPTGMSVEQQLDSAMDSYRDALQQISPTPSNPPPTPPKQQQQQAKAKKKKSSFRFIPDDDVLPPQPQQTKNIVDADWTYEPDGKEASRPRDPNEMQEHLAKNQNNSDGLKISTDESRAAEKAAQREQEKQLNRQSEAAQRESFNKSNEDFFSNMPGDNKEQAKAAQKEFLQNYARENPPPPPPPNDTGWNTNSDFDRPNEDQRLHDMQEQAKRAQEDYLRQRAADTTTTTTTTTKDIPTGLSKTPPPIPPPPPPPLYKPPPMEGDPYFGIKDKDHFSTPNEDSVKDEFEKVNEKAKHAYQEYQKQQAAYEAMLQQQKDQAVQDMLGSAKNDDMPPPPPPYKPPPPGEGNPYFGVKQQGHFSEPNEAALRSEFDKVNDDAAKAYQLYLEKQKAYDAFLQQQKDEALRQSAGPDAEQQAPSNPKWNGQNQWQPQEFDQAAQEYNEYNKKQQEADQRAFQPSSPMDDPSDPQFWAQQQQQPRQQLAYEQAMAQQQEELSQFSQQQAGQHQQQQQQGQQPPTQVQATPGQQPPARNDSMQPPQQQHTVPNMGGVQAQPPPSTTGQAPPQQVTTFGNVHQHHPPPPEHYPGQQIQGGHAPPPPQDISPGVFQAPNNAEASTSTDEQALRNAMFADLSSQPKAQATPGQQPPATNDSMQPPDQKHAMGAYQAQPPPNTADHAPPQQGTSLGNVQNPPPEHNPNQQNQGGQAPMSPGAFQAPNGADSSKGTDEQALRNAMFAGVSKQPNGPSSDDPLADVPRIQDMPPEKKAQFQASAAGAAGPSSDPYSVPRVGKTSATATPEQQKAFQQSPPERKEAPEPKKASPPAAAAPKKPRALDLPQEQQEAYKPPKVKYEQPPSDPFSVPRIKDMKAYKVSGAEAFKPIPKPPPPKPAQQQEAPKPKPPEETKSSAAEKTEVKQASKLKPKEQQPQKQQQVAQQEQPPQKQQQVAQQEQPPKQKQPQKQQPVAQQEQPPPLHQPPPQAEAPPPKKAFIASFPNFGNFDESNDDVDAYGNVKKKYVEPFVDEPTLPPGLAFADSGPVEEAGASINAFLGDGSPFPNSPGPSPISSSESAFVGGGGGGGSAASMEPLISCSIESYSDLPSWVTESQKSDPKKELVDSEFAAWDPNTPGQPKPPPVEVPFGSFDQVSSDGVRVPQESTDTMGESDWPSSTADATSDETEWWKPQAEEQHSSPFVGQVTIESGGAGSVEPPTQSAPESRAEPFENVQVDEETAEAKRDLFAAQAEDVPSSPAKSRVVEEKISIEPAILGTSGEDMFATYMSSMAPPGFETEEEEIDEEEAEESMDIMDVFFNSMAPTEFPSKTEKKATQEDNTKTEEPPEKKSPKNTGNASKGDNGKPEVTPESQKKAQAAKKTPTATGVAKTVGSKAKPKPGKDASRKQENRANATGKAKNLMSDKKKEKARKKKSKVSAEESTKDKTKKVSIPWVGQVTTDDSDDMMSAAVMDSAEESTEDKTKNVSIPWVGEVTTDDSDDMISAAVMDSMFPTDSMDVDAAAAEEDDGTETALEEEDDTETADEEETMDEEDAAPVVVTAESEATAENSGQVEEDVEASTATREAGDGGEDNPDASSSNDDLLSEIEDALAAYEQAMTAVEESDVDSSGLKQALHDALNPQDGPGAWEKVVESAKRRFFGGGEEEETKEPDYDTHRDRVTEDGVNVPFFVDLNEPALLVIDLEEDGGKSGGRNGPSLSLSRDVKLVESIMEDKPHLTRSLFQAIGEVLDVGDREKVEDPIDVGTIEPTSTIGRILNRADLSEGYTVWDAFQKLEKEWSVLKASQSFDYDTKWLKKVQHGVPPPYQFVTDDPTWSQPRCWEKLRSQRDTELDHDVIIAGGPIGVFFAMSLQLQGFDVCIVDGGDLIGDEMEWKMTAEDLLELRRLGVLTEEDIEDAVNMISPGFNFEDLKMKSVRLSPEILVQNVAMRFKEGGGTILTQSPMMGIAVSEYSGAAVDFGEHREPITAALIIDTMGGKSPISRQQRYGMKPDGICAVVGSMAAGFNEESKADTETTPSALKLRDDSENKKEQYFWDALPSNDGFLSSLMGSANTTPEDGTKTTYMFTYLDTDKERPSLESLMADYWRMLSIRQPSIEDPATDLDVKRVMLAYYPIYRQSSNKPRWNRILDVGSIQSPFSSEGLGSVARHVGRISNAVAEALDNHCLHKDDLAEIVAAPSTSARWMFQQAMSIREQANHDAINKLLAANYEAMHALGPQADNPVLQDVVSLDTLLESISRNNTDASSALSEIVEEMGLPKFLDWMRQTSAVDPSGATSQPEMGESFDQLPPREKFKWLRRLEALRAGSGSRKPTVDSVDGESETEELDSEAEDEN</sequence>
<feature type="region of interest" description="Disordered" evidence="1">
    <location>
        <begin position="1628"/>
        <end position="1717"/>
    </location>
</feature>
<feature type="region of interest" description="Disordered" evidence="1">
    <location>
        <begin position="2398"/>
        <end position="2419"/>
    </location>
</feature>
<feature type="compositionally biased region" description="Basic and acidic residues" evidence="1">
    <location>
        <begin position="1440"/>
        <end position="1462"/>
    </location>
</feature>
<feature type="compositionally biased region" description="Basic and acidic residues" evidence="1">
    <location>
        <begin position="566"/>
        <end position="576"/>
    </location>
</feature>
<feature type="region of interest" description="Disordered" evidence="1">
    <location>
        <begin position="1166"/>
        <end position="1205"/>
    </location>
</feature>
<feature type="compositionally biased region" description="Polar residues" evidence="1">
    <location>
        <begin position="731"/>
        <end position="743"/>
    </location>
</feature>
<feature type="compositionally biased region" description="Pro residues" evidence="1">
    <location>
        <begin position="1090"/>
        <end position="1107"/>
    </location>
</feature>
<feature type="compositionally biased region" description="Low complexity" evidence="1">
    <location>
        <begin position="1048"/>
        <end position="1089"/>
    </location>
</feature>
<feature type="compositionally biased region" description="Basic and acidic residues" evidence="1">
    <location>
        <begin position="1511"/>
        <end position="1521"/>
    </location>
</feature>
<comment type="caution">
    <text evidence="2">The sequence shown here is derived from an EMBL/GenBank/DDBJ whole genome shotgun (WGS) entry which is preliminary data.</text>
</comment>
<feature type="compositionally biased region" description="Pro residues" evidence="1">
    <location>
        <begin position="367"/>
        <end position="386"/>
    </location>
</feature>
<protein>
    <submittedName>
        <fullName evidence="2">Inherit from NOG: fad dependent oxidoreductase</fullName>
    </submittedName>
</protein>
<feature type="compositionally biased region" description="Polar residues" evidence="1">
    <location>
        <begin position="1275"/>
        <end position="1293"/>
    </location>
</feature>
<proteinExistence type="predicted"/>
<feature type="compositionally biased region" description="Basic and acidic residues" evidence="1">
    <location>
        <begin position="1227"/>
        <end position="1236"/>
    </location>
</feature>
<gene>
    <name evidence="2" type="ORF">SEMRO_1306_G261230.1</name>
</gene>
<feature type="region of interest" description="Disordered" evidence="1">
    <location>
        <begin position="57"/>
        <end position="88"/>
    </location>
</feature>
<feature type="region of interest" description="Disordered" evidence="1">
    <location>
        <begin position="521"/>
        <end position="1128"/>
    </location>
</feature>
<feature type="region of interest" description="Disordered" evidence="1">
    <location>
        <begin position="146"/>
        <end position="411"/>
    </location>
</feature>
<feature type="compositionally biased region" description="Basic and acidic residues" evidence="1">
    <location>
        <begin position="280"/>
        <end position="289"/>
    </location>
</feature>